<keyword evidence="2" id="KW-1185">Reference proteome</keyword>
<protein>
    <submittedName>
        <fullName evidence="1">Uncharacterized protein</fullName>
    </submittedName>
</protein>
<reference evidence="1 2" key="1">
    <citation type="journal article" date="2015" name="Genome Biol. Evol.">
        <title>Comparative Genomics of a Bacterivorous Green Alga Reveals Evolutionary Causalities and Consequences of Phago-Mixotrophic Mode of Nutrition.</title>
        <authorList>
            <person name="Burns J.A."/>
            <person name="Paasch A."/>
            <person name="Narechania A."/>
            <person name="Kim E."/>
        </authorList>
    </citation>
    <scope>NUCLEOTIDE SEQUENCE [LARGE SCALE GENOMIC DNA]</scope>
    <source>
        <strain evidence="1 2">PLY_AMNH</strain>
    </source>
</reference>
<dbReference type="Proteomes" id="UP001190700">
    <property type="component" value="Unassembled WGS sequence"/>
</dbReference>
<comment type="caution">
    <text evidence="1">The sequence shown here is derived from an EMBL/GenBank/DDBJ whole genome shotgun (WGS) entry which is preliminary data.</text>
</comment>
<gene>
    <name evidence="1" type="ORF">CYMTET_32311</name>
</gene>
<feature type="non-terminal residue" evidence="1">
    <location>
        <position position="144"/>
    </location>
</feature>
<dbReference type="AlphaFoldDB" id="A0AAE0KS22"/>
<evidence type="ECO:0000313" key="1">
    <source>
        <dbReference type="EMBL" id="KAK3258647.1"/>
    </source>
</evidence>
<name>A0AAE0KS22_9CHLO</name>
<evidence type="ECO:0000313" key="2">
    <source>
        <dbReference type="Proteomes" id="UP001190700"/>
    </source>
</evidence>
<dbReference type="EMBL" id="LGRX02019374">
    <property type="protein sequence ID" value="KAK3258647.1"/>
    <property type="molecule type" value="Genomic_DNA"/>
</dbReference>
<sequence length="144" mass="15757">MLVRNDEMNLQKILPVWKTLIDSWVVGILDSTTDESAAVVQLELDGIPGDMTFVHVTDNLGVVWSQLMQLAFAKFPHSTHGVLVHADYLPINVPDNPLLAPSSLVLDGEELSTSLDDPHFNAPLLDKSKLVCPPPCFTPSMMPA</sequence>
<organism evidence="1 2">
    <name type="scientific">Cymbomonas tetramitiformis</name>
    <dbReference type="NCBI Taxonomy" id="36881"/>
    <lineage>
        <taxon>Eukaryota</taxon>
        <taxon>Viridiplantae</taxon>
        <taxon>Chlorophyta</taxon>
        <taxon>Pyramimonadophyceae</taxon>
        <taxon>Pyramimonadales</taxon>
        <taxon>Pyramimonadaceae</taxon>
        <taxon>Cymbomonas</taxon>
    </lineage>
</organism>
<proteinExistence type="predicted"/>
<accession>A0AAE0KS22</accession>